<name>A0A3M4M2F4_PSECI</name>
<evidence type="ECO:0000259" key="1">
    <source>
        <dbReference type="SMART" id="SM00507"/>
    </source>
</evidence>
<sequence length="203" mass="22529">MGLSPKRKVIPRNAVRKAWQSNPHWIEAYGFSEYSLEAVFDDSDDVRICWCCGDQGYQEVAHIIPHSLGGAHAVENLFLLCAECHLASPDCYKSQYFVDYVNRNAGRSSRLMAEAFTRASGRLLEFLQQHPELSAAIADKQPSLITEDCLYRRTTTHGSSISLSTRLARAEMYVDELIEYAREHNLASTMSSDGCSGVTSGGG</sequence>
<dbReference type="SMART" id="SM00507">
    <property type="entry name" value="HNHc"/>
    <property type="match status" value="1"/>
</dbReference>
<dbReference type="InterPro" id="IPR002711">
    <property type="entry name" value="HNH"/>
</dbReference>
<dbReference type="CDD" id="cd00085">
    <property type="entry name" value="HNHc"/>
    <property type="match status" value="1"/>
</dbReference>
<dbReference type="Proteomes" id="UP000277236">
    <property type="component" value="Unassembled WGS sequence"/>
</dbReference>
<gene>
    <name evidence="2" type="ORF">ALQ04_04141</name>
</gene>
<dbReference type="GO" id="GO:0004519">
    <property type="term" value="F:endonuclease activity"/>
    <property type="evidence" value="ECO:0007669"/>
    <property type="project" value="InterPro"/>
</dbReference>
<dbReference type="GO" id="GO:0008270">
    <property type="term" value="F:zinc ion binding"/>
    <property type="evidence" value="ECO:0007669"/>
    <property type="project" value="InterPro"/>
</dbReference>
<evidence type="ECO:0000313" key="3">
    <source>
        <dbReference type="Proteomes" id="UP000277236"/>
    </source>
</evidence>
<proteinExistence type="predicted"/>
<dbReference type="OrthoDB" id="9802901at2"/>
<dbReference type="Pfam" id="PF01844">
    <property type="entry name" value="HNH"/>
    <property type="match status" value="1"/>
</dbReference>
<dbReference type="AlphaFoldDB" id="A0A3M4M2F4"/>
<dbReference type="GO" id="GO:0003676">
    <property type="term" value="F:nucleic acid binding"/>
    <property type="evidence" value="ECO:0007669"/>
    <property type="project" value="InterPro"/>
</dbReference>
<dbReference type="EMBL" id="RBRE01000035">
    <property type="protein sequence ID" value="RMQ47800.1"/>
    <property type="molecule type" value="Genomic_DNA"/>
</dbReference>
<reference evidence="2 3" key="1">
    <citation type="submission" date="2018-08" db="EMBL/GenBank/DDBJ databases">
        <title>Recombination of ecologically and evolutionarily significant loci maintains genetic cohesion in the Pseudomonas syringae species complex.</title>
        <authorList>
            <person name="Dillon M."/>
            <person name="Thakur S."/>
            <person name="Almeida R.N.D."/>
            <person name="Weir B.S."/>
            <person name="Guttman D.S."/>
        </authorList>
    </citation>
    <scope>NUCLEOTIDE SEQUENCE [LARGE SCALE GENOMIC DNA]</scope>
    <source>
        <strain evidence="2 3">ICMP 3353</strain>
    </source>
</reference>
<dbReference type="RefSeq" id="WP_122315317.1">
    <property type="nucleotide sequence ID" value="NZ_RBRE01000035.1"/>
</dbReference>
<feature type="domain" description="HNH nuclease" evidence="1">
    <location>
        <begin position="35"/>
        <end position="86"/>
    </location>
</feature>
<dbReference type="Gene3D" id="1.10.30.50">
    <property type="match status" value="1"/>
</dbReference>
<accession>A0A3M4M2F4</accession>
<comment type="caution">
    <text evidence="2">The sequence shown here is derived from an EMBL/GenBank/DDBJ whole genome shotgun (WGS) entry which is preliminary data.</text>
</comment>
<evidence type="ECO:0000313" key="2">
    <source>
        <dbReference type="EMBL" id="RMQ47800.1"/>
    </source>
</evidence>
<protein>
    <recommendedName>
        <fullName evidence="1">HNH nuclease domain-containing protein</fullName>
    </recommendedName>
</protein>
<organism evidence="2 3">
    <name type="scientific">Pseudomonas cichorii</name>
    <dbReference type="NCBI Taxonomy" id="36746"/>
    <lineage>
        <taxon>Bacteria</taxon>
        <taxon>Pseudomonadati</taxon>
        <taxon>Pseudomonadota</taxon>
        <taxon>Gammaproteobacteria</taxon>
        <taxon>Pseudomonadales</taxon>
        <taxon>Pseudomonadaceae</taxon>
        <taxon>Pseudomonas</taxon>
    </lineage>
</organism>
<dbReference type="InterPro" id="IPR003615">
    <property type="entry name" value="HNH_nuc"/>
</dbReference>